<keyword evidence="2" id="KW-0812">Transmembrane</keyword>
<accession>A0AAF0XVY2</accession>
<dbReference type="PANTHER" id="PTHR37716:SF1">
    <property type="entry name" value="OS07G0568900 PROTEIN"/>
    <property type="match status" value="1"/>
</dbReference>
<keyword evidence="2" id="KW-1133">Transmembrane helix</keyword>
<keyword evidence="4" id="KW-1185">Reference proteome</keyword>
<evidence type="ECO:0000313" key="3">
    <source>
        <dbReference type="EMBL" id="WOH15195.1"/>
    </source>
</evidence>
<protein>
    <submittedName>
        <fullName evidence="3">Uncharacterized protein</fullName>
    </submittedName>
</protein>
<evidence type="ECO:0000313" key="4">
    <source>
        <dbReference type="Proteomes" id="UP000077755"/>
    </source>
</evidence>
<dbReference type="GO" id="GO:0009535">
    <property type="term" value="C:chloroplast thylakoid membrane"/>
    <property type="evidence" value="ECO:0007669"/>
    <property type="project" value="TreeGrafter"/>
</dbReference>
<dbReference type="EMBL" id="CP093351">
    <property type="protein sequence ID" value="WOH15195.1"/>
    <property type="molecule type" value="Genomic_DNA"/>
</dbReference>
<organism evidence="3 4">
    <name type="scientific">Daucus carota subsp. sativus</name>
    <name type="common">Carrot</name>
    <dbReference type="NCBI Taxonomy" id="79200"/>
    <lineage>
        <taxon>Eukaryota</taxon>
        <taxon>Viridiplantae</taxon>
        <taxon>Streptophyta</taxon>
        <taxon>Embryophyta</taxon>
        <taxon>Tracheophyta</taxon>
        <taxon>Spermatophyta</taxon>
        <taxon>Magnoliopsida</taxon>
        <taxon>eudicotyledons</taxon>
        <taxon>Gunneridae</taxon>
        <taxon>Pentapetalae</taxon>
        <taxon>asterids</taxon>
        <taxon>campanulids</taxon>
        <taxon>Apiales</taxon>
        <taxon>Apiaceae</taxon>
        <taxon>Apioideae</taxon>
        <taxon>Scandiceae</taxon>
        <taxon>Daucinae</taxon>
        <taxon>Daucus</taxon>
        <taxon>Daucus sect. Daucus</taxon>
    </lineage>
</organism>
<evidence type="ECO:0000256" key="1">
    <source>
        <dbReference type="SAM" id="Coils"/>
    </source>
</evidence>
<name>A0AAF0XVY2_DAUCS</name>
<gene>
    <name evidence="3" type="ORF">DCAR_0934732</name>
</gene>
<evidence type="ECO:0000256" key="2">
    <source>
        <dbReference type="SAM" id="Phobius"/>
    </source>
</evidence>
<dbReference type="AlphaFoldDB" id="A0AAF0XVY2"/>
<keyword evidence="2" id="KW-0472">Membrane</keyword>
<dbReference type="KEGG" id="dcr:108202751"/>
<keyword evidence="1" id="KW-0175">Coiled coil</keyword>
<dbReference type="PANTHER" id="PTHR37716">
    <property type="entry name" value="OS07G0568900 PROTEIN"/>
    <property type="match status" value="1"/>
</dbReference>
<sequence length="176" mass="19635">MHFISCPHHIFLHATTSCIGWNKSYGNRVNNRVRFKNNKYDVIAAGSEGRDSEFEIDQDKAREALKKLDQQLQSISDKPVSPPKIRAAEVKYTREQAEIDRSTAQSTGLADGSFQVSLIVVLLIFSIFYNIVFITVIKPSIDGPDSPPTTLSTREEVTKVAVLQKLPLGTGYLLEP</sequence>
<reference evidence="3" key="2">
    <citation type="submission" date="2022-03" db="EMBL/GenBank/DDBJ databases">
        <title>Draft title - Genomic analysis of global carrot germplasm unveils the trajectory of domestication and the origin of high carotenoid orange carrot.</title>
        <authorList>
            <person name="Iorizzo M."/>
            <person name="Ellison S."/>
            <person name="Senalik D."/>
            <person name="Macko-Podgorni A."/>
            <person name="Grzebelus D."/>
            <person name="Bostan H."/>
            <person name="Rolling W."/>
            <person name="Curaba J."/>
            <person name="Simon P."/>
        </authorList>
    </citation>
    <scope>NUCLEOTIDE SEQUENCE</scope>
    <source>
        <tissue evidence="3">Leaf</tissue>
    </source>
</reference>
<reference evidence="3" key="1">
    <citation type="journal article" date="2016" name="Nat. Genet.">
        <title>A high-quality carrot genome assembly provides new insights into carotenoid accumulation and asterid genome evolution.</title>
        <authorList>
            <person name="Iorizzo M."/>
            <person name="Ellison S."/>
            <person name="Senalik D."/>
            <person name="Zeng P."/>
            <person name="Satapoomin P."/>
            <person name="Huang J."/>
            <person name="Bowman M."/>
            <person name="Iovene M."/>
            <person name="Sanseverino W."/>
            <person name="Cavagnaro P."/>
            <person name="Yildiz M."/>
            <person name="Macko-Podgorni A."/>
            <person name="Moranska E."/>
            <person name="Grzebelus E."/>
            <person name="Grzebelus D."/>
            <person name="Ashrafi H."/>
            <person name="Zheng Z."/>
            <person name="Cheng S."/>
            <person name="Spooner D."/>
            <person name="Van Deynze A."/>
            <person name="Simon P."/>
        </authorList>
    </citation>
    <scope>NUCLEOTIDE SEQUENCE</scope>
    <source>
        <tissue evidence="3">Leaf</tissue>
    </source>
</reference>
<proteinExistence type="predicted"/>
<feature type="coiled-coil region" evidence="1">
    <location>
        <begin position="58"/>
        <end position="105"/>
    </location>
</feature>
<feature type="transmembrane region" description="Helical" evidence="2">
    <location>
        <begin position="116"/>
        <end position="137"/>
    </location>
</feature>
<dbReference type="Proteomes" id="UP000077755">
    <property type="component" value="Chromosome 9"/>
</dbReference>